<accession>A0ABR7JAM7</accession>
<keyword evidence="5" id="KW-1185">Reference proteome</keyword>
<gene>
    <name evidence="4" type="ORF">H8R23_14310</name>
</gene>
<dbReference type="RefSeq" id="WP_187011076.1">
    <property type="nucleotide sequence ID" value="NZ_JACRUI010000005.1"/>
</dbReference>
<reference evidence="4 5" key="1">
    <citation type="submission" date="2020-08" db="EMBL/GenBank/DDBJ databases">
        <title>Description of novel Flavobacterium F-380 isolate.</title>
        <authorList>
            <person name="Saticioglu I.B."/>
            <person name="Duman M."/>
            <person name="Altun S."/>
        </authorList>
    </citation>
    <scope>NUCLEOTIDE SEQUENCE [LARGE SCALE GENOMIC DNA]</scope>
    <source>
        <strain evidence="4 5">F-380</strain>
    </source>
</reference>
<evidence type="ECO:0000256" key="2">
    <source>
        <dbReference type="SAM" id="Phobius"/>
    </source>
</evidence>
<sequence length="362" mass="41294">MITIITICAVLTVLFTLIPLSRNKHWIVRSMDFPRLQITVFCMAILVASFFYLDFQNWFSIVLVIAVSVCLLYQLWWVLPYTPFWSREVKSCKEVDPDRRLSIITSNVLTPNRNVGSLLDLVNKYQPDILVTLESDLWWEEQLAVLEVMMPYTVKCPLDNLYGMHVYSKLPLHDQEISFLIEDDVPSIHLAIELRSGDRVRAHFLHPAPPSPTENTESSERDAELIAVAKSIADSDQPIIVAGDLNDVAWSSTTRLFRKISGLLDPRIGRGMLNTFHVQVPIARWPMDHLFHSSHFTLCSIQRLPSISSDHFPLYTSLAFTPAQEPNQEGLEADREDHQRAEDTLVENGGSSDDVPEPNERK</sequence>
<name>A0ABR7JAM7_9FLAO</name>
<organism evidence="4 5">
    <name type="scientific">Flavobacterium kayseriense</name>
    <dbReference type="NCBI Taxonomy" id="2764714"/>
    <lineage>
        <taxon>Bacteria</taxon>
        <taxon>Pseudomonadati</taxon>
        <taxon>Bacteroidota</taxon>
        <taxon>Flavobacteriia</taxon>
        <taxon>Flavobacteriales</taxon>
        <taxon>Flavobacteriaceae</taxon>
        <taxon>Flavobacterium</taxon>
    </lineage>
</organism>
<comment type="caution">
    <text evidence="4">The sequence shown here is derived from an EMBL/GenBank/DDBJ whole genome shotgun (WGS) entry which is preliminary data.</text>
</comment>
<dbReference type="SUPFAM" id="SSF56219">
    <property type="entry name" value="DNase I-like"/>
    <property type="match status" value="1"/>
</dbReference>
<keyword evidence="4" id="KW-0255">Endonuclease</keyword>
<dbReference type="Proteomes" id="UP000629963">
    <property type="component" value="Unassembled WGS sequence"/>
</dbReference>
<evidence type="ECO:0000256" key="1">
    <source>
        <dbReference type="SAM" id="MobiDB-lite"/>
    </source>
</evidence>
<dbReference type="EMBL" id="JACRUJ010000005">
    <property type="protein sequence ID" value="MBC5842583.1"/>
    <property type="molecule type" value="Genomic_DNA"/>
</dbReference>
<keyword evidence="2" id="KW-0812">Transmembrane</keyword>
<protein>
    <submittedName>
        <fullName evidence="4">Endonuclease/exonuclease/phosphatase family protein</fullName>
    </submittedName>
</protein>
<evidence type="ECO:0000313" key="4">
    <source>
        <dbReference type="EMBL" id="MBC5842583.1"/>
    </source>
</evidence>
<feature type="transmembrane region" description="Helical" evidence="2">
    <location>
        <begin position="33"/>
        <end position="53"/>
    </location>
</feature>
<keyword evidence="2" id="KW-1133">Transmembrane helix</keyword>
<dbReference type="InterPro" id="IPR005135">
    <property type="entry name" value="Endo/exonuclease/phosphatase"/>
</dbReference>
<keyword evidence="2" id="KW-0472">Membrane</keyword>
<dbReference type="InterPro" id="IPR036691">
    <property type="entry name" value="Endo/exonu/phosph_ase_sf"/>
</dbReference>
<feature type="region of interest" description="Disordered" evidence="1">
    <location>
        <begin position="323"/>
        <end position="362"/>
    </location>
</feature>
<dbReference type="Pfam" id="PF03372">
    <property type="entry name" value="Exo_endo_phos"/>
    <property type="match status" value="1"/>
</dbReference>
<proteinExistence type="predicted"/>
<dbReference type="GO" id="GO:0004519">
    <property type="term" value="F:endonuclease activity"/>
    <property type="evidence" value="ECO:0007669"/>
    <property type="project" value="UniProtKB-KW"/>
</dbReference>
<feature type="transmembrane region" description="Helical" evidence="2">
    <location>
        <begin position="58"/>
        <end position="79"/>
    </location>
</feature>
<keyword evidence="4" id="KW-0378">Hydrolase</keyword>
<evidence type="ECO:0000259" key="3">
    <source>
        <dbReference type="Pfam" id="PF03372"/>
    </source>
</evidence>
<evidence type="ECO:0000313" key="5">
    <source>
        <dbReference type="Proteomes" id="UP000629963"/>
    </source>
</evidence>
<keyword evidence="4" id="KW-0540">Nuclease</keyword>
<feature type="domain" description="Endonuclease/exonuclease/phosphatase" evidence="3">
    <location>
        <begin position="105"/>
        <end position="311"/>
    </location>
</feature>
<dbReference type="Gene3D" id="3.60.10.10">
    <property type="entry name" value="Endonuclease/exonuclease/phosphatase"/>
    <property type="match status" value="1"/>
</dbReference>
<feature type="compositionally biased region" description="Basic and acidic residues" evidence="1">
    <location>
        <begin position="332"/>
        <end position="343"/>
    </location>
</feature>